<dbReference type="Proteomes" id="UP000761534">
    <property type="component" value="Unassembled WGS sequence"/>
</dbReference>
<organism evidence="6 7">
    <name type="scientific">Trichomonascus ciferrii</name>
    <dbReference type="NCBI Taxonomy" id="44093"/>
    <lineage>
        <taxon>Eukaryota</taxon>
        <taxon>Fungi</taxon>
        <taxon>Dikarya</taxon>
        <taxon>Ascomycota</taxon>
        <taxon>Saccharomycotina</taxon>
        <taxon>Dipodascomycetes</taxon>
        <taxon>Dipodascales</taxon>
        <taxon>Trichomonascaceae</taxon>
        <taxon>Trichomonascus</taxon>
        <taxon>Trichomonascus ciferrii complex</taxon>
    </lineage>
</organism>
<evidence type="ECO:0000256" key="1">
    <source>
        <dbReference type="ARBA" id="ARBA00010995"/>
    </source>
</evidence>
<evidence type="ECO:0000313" key="6">
    <source>
        <dbReference type="EMBL" id="KAA8912269.1"/>
    </source>
</evidence>
<dbReference type="OrthoDB" id="24581at2759"/>
<evidence type="ECO:0000256" key="5">
    <source>
        <dbReference type="ARBA" id="ARBA00023027"/>
    </source>
</evidence>
<reference evidence="6" key="1">
    <citation type="journal article" date="2019" name="G3 (Bethesda)">
        <title>Genome Assemblies of Two Rare Opportunistic Yeast Pathogens: Diutina rugosa (syn. Candida rugosa) and Trichomonascus ciferrii (syn. Candida ciferrii).</title>
        <authorList>
            <person name="Mixao V."/>
            <person name="Saus E."/>
            <person name="Hansen A.P."/>
            <person name="Lass-Florl C."/>
            <person name="Gabaldon T."/>
        </authorList>
    </citation>
    <scope>NUCLEOTIDE SEQUENCE</scope>
    <source>
        <strain evidence="6">CBS 4856</strain>
    </source>
</reference>
<evidence type="ECO:0000256" key="2">
    <source>
        <dbReference type="ARBA" id="ARBA00022679"/>
    </source>
</evidence>
<evidence type="ECO:0000256" key="3">
    <source>
        <dbReference type="ARBA" id="ARBA00022777"/>
    </source>
</evidence>
<dbReference type="InterPro" id="IPR002504">
    <property type="entry name" value="NADK"/>
</dbReference>
<dbReference type="PANTHER" id="PTHR20275">
    <property type="entry name" value="NAD KINASE"/>
    <property type="match status" value="1"/>
</dbReference>
<keyword evidence="7" id="KW-1185">Reference proteome</keyword>
<dbReference type="FunFam" id="2.60.200.30:FF:000014">
    <property type="entry name" value="Mitochondrial NADH kinase"/>
    <property type="match status" value="1"/>
</dbReference>
<dbReference type="Pfam" id="PF01513">
    <property type="entry name" value="NAD_kinase"/>
    <property type="match status" value="1"/>
</dbReference>
<evidence type="ECO:0000256" key="4">
    <source>
        <dbReference type="ARBA" id="ARBA00022857"/>
    </source>
</evidence>
<gene>
    <name evidence="6" type="ORF">TRICI_003549</name>
</gene>
<keyword evidence="5" id="KW-0520">NAD</keyword>
<evidence type="ECO:0008006" key="8">
    <source>
        <dbReference type="Google" id="ProtNLM"/>
    </source>
</evidence>
<dbReference type="PANTHER" id="PTHR20275:SF26">
    <property type="entry name" value="NADH KINASE POS5, MITOCHONDRIAL"/>
    <property type="match status" value="1"/>
</dbReference>
<keyword evidence="2" id="KW-0808">Transferase</keyword>
<dbReference type="SUPFAM" id="SSF111331">
    <property type="entry name" value="NAD kinase/diacylglycerol kinase-like"/>
    <property type="match status" value="1"/>
</dbReference>
<protein>
    <recommendedName>
        <fullName evidence="8">NAD+ kinase</fullName>
    </recommendedName>
</protein>
<dbReference type="InterPro" id="IPR017437">
    <property type="entry name" value="ATP-NAD_kinase_PpnK-typ_C"/>
</dbReference>
<keyword evidence="3" id="KW-0418">Kinase</keyword>
<name>A0A642V2W2_9ASCO</name>
<dbReference type="InterPro" id="IPR016064">
    <property type="entry name" value="NAD/diacylglycerol_kinase_sf"/>
</dbReference>
<dbReference type="Pfam" id="PF20143">
    <property type="entry name" value="NAD_kinase_C"/>
    <property type="match status" value="1"/>
</dbReference>
<dbReference type="HAMAP" id="MF_00361">
    <property type="entry name" value="NAD_kinase"/>
    <property type="match status" value="1"/>
</dbReference>
<dbReference type="EMBL" id="SWFS01000259">
    <property type="protein sequence ID" value="KAA8912269.1"/>
    <property type="molecule type" value="Genomic_DNA"/>
</dbReference>
<proteinExistence type="inferred from homology"/>
<dbReference type="InterPro" id="IPR017438">
    <property type="entry name" value="ATP-NAD_kinase_N"/>
</dbReference>
<comment type="similarity">
    <text evidence="1">Belongs to the NAD kinase family.</text>
</comment>
<dbReference type="Gene3D" id="2.60.200.30">
    <property type="entry name" value="Probable inorganic polyphosphate/atp-NAD kinase, domain 2"/>
    <property type="match status" value="1"/>
</dbReference>
<dbReference type="GO" id="GO:0019674">
    <property type="term" value="P:NAD+ metabolic process"/>
    <property type="evidence" value="ECO:0007669"/>
    <property type="project" value="InterPro"/>
</dbReference>
<comment type="caution">
    <text evidence="6">The sequence shown here is derived from an EMBL/GenBank/DDBJ whole genome shotgun (WGS) entry which is preliminary data.</text>
</comment>
<accession>A0A642V2W2</accession>
<dbReference type="GO" id="GO:0006741">
    <property type="term" value="P:NADP+ biosynthetic process"/>
    <property type="evidence" value="ECO:0007669"/>
    <property type="project" value="InterPro"/>
</dbReference>
<sequence>MTSFIKHISDNYKSINVIVERDVAEEIEDEISESTTLYTGSNGQIQEKTDLLVTLGGDGTILTAASLFASGDVPPVLSFSMGTLGFLMPFDFAEAETAFHDLYTSQSNVLKRARLECEAVYQNEMKREKTHAMNDLTIHRGHEPHLTNVDIAVDGQFVTTAIADGITVSTPTGSTAYSLSSGGSIVHPAVPCILITPICPRSLSFRPLIVPAGATLTLSVSEKSRGRAADLSVDGQNKGPLKPGDTITVRTEQGDSKGIWCVARSGSDWVHQLNGLLGFNSQFGK</sequence>
<dbReference type="GO" id="GO:0003951">
    <property type="term" value="F:NAD+ kinase activity"/>
    <property type="evidence" value="ECO:0007669"/>
    <property type="project" value="InterPro"/>
</dbReference>
<dbReference type="VEuPathDB" id="FungiDB:TRICI_003549"/>
<evidence type="ECO:0000313" key="7">
    <source>
        <dbReference type="Proteomes" id="UP000761534"/>
    </source>
</evidence>
<dbReference type="Gene3D" id="3.40.50.10330">
    <property type="entry name" value="Probable inorganic polyphosphate/atp-NAD kinase, domain 1"/>
    <property type="match status" value="1"/>
</dbReference>
<dbReference type="AlphaFoldDB" id="A0A642V2W2"/>
<keyword evidence="4" id="KW-0521">NADP</keyword>